<dbReference type="InterPro" id="IPR055411">
    <property type="entry name" value="LRR_FXL15/At3g58940/PEG3-like"/>
</dbReference>
<dbReference type="PANTHER" id="PTHR32212:SF454">
    <property type="entry name" value="F-BOX DOMAIN, LEUCINE-RICH REPEAT DOMAIN, L DOMAIN-CONTAINING PROTEIN"/>
    <property type="match status" value="1"/>
</dbReference>
<accession>A0A699JRH4</accession>
<dbReference type="Pfam" id="PF24758">
    <property type="entry name" value="LRR_At5g56370"/>
    <property type="match status" value="1"/>
</dbReference>
<sequence>QGATEMMKGEIRLITSEEDRISWLPDCLLVEIISRLPETKYAIRTDAVVVRWENLRTLRIDDAEIDHDSSRNILSGSPLLETLMLGNCCGFELLDITNKSVNNLVFSGYDAIYMHSVEINAPYILSLTIEAYLPLEKLLLRNVSSVIKAELDYYKTVIDDISLETLDEVNDEMLKGLLFSLGHAKEVKIGKLCLEALAGLKAEGFICPSNLKEVDN</sequence>
<feature type="non-terminal residue" evidence="2">
    <location>
        <position position="1"/>
    </location>
</feature>
<evidence type="ECO:0000259" key="1">
    <source>
        <dbReference type="Pfam" id="PF24758"/>
    </source>
</evidence>
<name>A0A699JRH4_TANCI</name>
<proteinExistence type="predicted"/>
<evidence type="ECO:0000313" key="2">
    <source>
        <dbReference type="EMBL" id="GFA53577.1"/>
    </source>
</evidence>
<organism evidence="2">
    <name type="scientific">Tanacetum cinerariifolium</name>
    <name type="common">Dalmatian daisy</name>
    <name type="synonym">Chrysanthemum cinerariifolium</name>
    <dbReference type="NCBI Taxonomy" id="118510"/>
    <lineage>
        <taxon>Eukaryota</taxon>
        <taxon>Viridiplantae</taxon>
        <taxon>Streptophyta</taxon>
        <taxon>Embryophyta</taxon>
        <taxon>Tracheophyta</taxon>
        <taxon>Spermatophyta</taxon>
        <taxon>Magnoliopsida</taxon>
        <taxon>eudicotyledons</taxon>
        <taxon>Gunneridae</taxon>
        <taxon>Pentapetalae</taxon>
        <taxon>asterids</taxon>
        <taxon>campanulids</taxon>
        <taxon>Asterales</taxon>
        <taxon>Asteraceae</taxon>
        <taxon>Asteroideae</taxon>
        <taxon>Anthemideae</taxon>
        <taxon>Anthemidinae</taxon>
        <taxon>Tanacetum</taxon>
    </lineage>
</organism>
<dbReference type="PANTHER" id="PTHR32212">
    <property type="entry name" value="CYCLIN-LIKE F-BOX"/>
    <property type="match status" value="1"/>
</dbReference>
<feature type="domain" description="F-box/LRR-repeat protein 15/At3g58940/PEG3-like LRR" evidence="1">
    <location>
        <begin position="50"/>
        <end position="142"/>
    </location>
</feature>
<protein>
    <recommendedName>
        <fullName evidence="1">F-box/LRR-repeat protein 15/At3g58940/PEG3-like LRR domain-containing protein</fullName>
    </recommendedName>
</protein>
<dbReference type="AlphaFoldDB" id="A0A699JRH4"/>
<dbReference type="EMBL" id="BKCJ010441211">
    <property type="protein sequence ID" value="GFA53577.1"/>
    <property type="molecule type" value="Genomic_DNA"/>
</dbReference>
<gene>
    <name evidence="2" type="ORF">Tci_625549</name>
</gene>
<reference evidence="2" key="1">
    <citation type="journal article" date="2019" name="Sci. Rep.">
        <title>Draft genome of Tanacetum cinerariifolium, the natural source of mosquito coil.</title>
        <authorList>
            <person name="Yamashiro T."/>
            <person name="Shiraishi A."/>
            <person name="Satake H."/>
            <person name="Nakayama K."/>
        </authorList>
    </citation>
    <scope>NUCLEOTIDE SEQUENCE</scope>
</reference>
<comment type="caution">
    <text evidence="2">The sequence shown here is derived from an EMBL/GenBank/DDBJ whole genome shotgun (WGS) entry which is preliminary data.</text>
</comment>